<feature type="transmembrane region" description="Helical" evidence="2">
    <location>
        <begin position="57"/>
        <end position="76"/>
    </location>
</feature>
<dbReference type="Pfam" id="PF01841">
    <property type="entry name" value="Transglut_core"/>
    <property type="match status" value="1"/>
</dbReference>
<sequence>MTDLDAVGLGGRERWSVEPRPLPGERAGGPGGRGRGDGSGPGRRDGRTGSGSAAARWPLTAALGVALLAGAASLHLLVEPGAWFLLCVVIVAAVLGSAALLRSLGVPRLLASLGGLVLLVLLVTLVFAGRTAVLGVIPTPETVRTLLAVGEQAGQEIYRRSAPVPPLASIVFVIVASIGALAVVLDVLAHALRLPAVTGLPLLVLVSVPGAVLVGEFSVWSFAVTALAWFAVLAADARETDREGGWRGSGLLGGSRPAPPPAPRRTSSGRPAGSARTTLTSAGALAGGAVVLSLVAPAIVPGLTSATFPTASGSGQGGSRVVNPILDLGDDLRRPVDVEALRYSTASLTPLYFKVTTLSRFEGDEWAPSPLRPPDGNTVDAIGPDLGSGSDVPAEEVEARVQVEGSSSAWLPAPYAPRSVTGLEGSWRWSEQGLAIRSSDSDSRDQSYTVRSELPRPEREQLEAVAPATDDDLQPYLQIPSGTPDIVASTTAEVLAGVDSPYDQALALQEFFTGGQFRYSEDAPVEQGYDGSGVDVVGEFLRVRSGYCVHFASAMAIMAREAGIPSRVAVGYLPGDQVGRDGDLITYRVGSHDLHSWPELYFSGIGWIAFEPTPGRGQAAPYAQPSAAPTTAPTPSATPSAPTEATPTATPAPTASAAPGASGAAGVRIPWAALGTVALVLLVLALLAAPALLRRARRSGRLRALEAGDAPPGTAWREVEDQAVDLGIRVPDTESPRELGRRLQGADPSLADPVALLVGARERERFARAGVPVDARAGAAQAAALVALGDALRARAGWADRILALVAPRSLVRRRPRTDDGAGDGTAGAPPAGPPSAPPASDAPRTLGG</sequence>
<keyword evidence="2" id="KW-0472">Membrane</keyword>
<organism evidence="4 5">
    <name type="scientific">Clavibacter phaseoli</name>
    <dbReference type="NCBI Taxonomy" id="1734031"/>
    <lineage>
        <taxon>Bacteria</taxon>
        <taxon>Bacillati</taxon>
        <taxon>Actinomycetota</taxon>
        <taxon>Actinomycetes</taxon>
        <taxon>Micrococcales</taxon>
        <taxon>Microbacteriaceae</taxon>
        <taxon>Clavibacter</taxon>
    </lineage>
</organism>
<dbReference type="Pfam" id="PF13559">
    <property type="entry name" value="DUF4129"/>
    <property type="match status" value="1"/>
</dbReference>
<feature type="transmembrane region" description="Helical" evidence="2">
    <location>
        <begin position="219"/>
        <end position="237"/>
    </location>
</feature>
<dbReference type="Gene3D" id="3.10.620.30">
    <property type="match status" value="1"/>
</dbReference>
<keyword evidence="2" id="KW-1133">Transmembrane helix</keyword>
<dbReference type="InterPro" id="IPR038765">
    <property type="entry name" value="Papain-like_cys_pep_sf"/>
</dbReference>
<accession>A0A8I0VBK1</accession>
<dbReference type="PANTHER" id="PTHR42736">
    <property type="entry name" value="PROTEIN-GLUTAMINE GAMMA-GLUTAMYLTRANSFERASE"/>
    <property type="match status" value="1"/>
</dbReference>
<gene>
    <name evidence="4" type="ORF">ITJ42_02000</name>
</gene>
<dbReference type="EMBL" id="JADKRP010000001">
    <property type="protein sequence ID" value="MBF4629985.1"/>
    <property type="molecule type" value="Genomic_DNA"/>
</dbReference>
<dbReference type="InterPro" id="IPR002931">
    <property type="entry name" value="Transglutaminase-like"/>
</dbReference>
<dbReference type="InterPro" id="IPR052901">
    <property type="entry name" value="Bact_TGase-like"/>
</dbReference>
<dbReference type="RefSeq" id="WP_194674184.1">
    <property type="nucleotide sequence ID" value="NZ_JADKRP010000001.1"/>
</dbReference>
<feature type="transmembrane region" description="Helical" evidence="2">
    <location>
        <begin position="167"/>
        <end position="189"/>
    </location>
</feature>
<evidence type="ECO:0000256" key="1">
    <source>
        <dbReference type="SAM" id="MobiDB-lite"/>
    </source>
</evidence>
<feature type="compositionally biased region" description="Low complexity" evidence="1">
    <location>
        <begin position="839"/>
        <end position="849"/>
    </location>
</feature>
<feature type="region of interest" description="Disordered" evidence="1">
    <location>
        <begin position="813"/>
        <end position="849"/>
    </location>
</feature>
<dbReference type="InterPro" id="IPR021878">
    <property type="entry name" value="TgpA_N"/>
</dbReference>
<feature type="region of interest" description="Disordered" evidence="1">
    <location>
        <begin position="366"/>
        <end position="395"/>
    </location>
</feature>
<feature type="region of interest" description="Disordered" evidence="1">
    <location>
        <begin position="435"/>
        <end position="460"/>
    </location>
</feature>
<feature type="transmembrane region" description="Helical" evidence="2">
    <location>
        <begin position="82"/>
        <end position="101"/>
    </location>
</feature>
<keyword evidence="2" id="KW-0812">Transmembrane</keyword>
<evidence type="ECO:0000313" key="5">
    <source>
        <dbReference type="Proteomes" id="UP000634579"/>
    </source>
</evidence>
<feature type="transmembrane region" description="Helical" evidence="2">
    <location>
        <begin position="113"/>
        <end position="137"/>
    </location>
</feature>
<feature type="compositionally biased region" description="Low complexity" evidence="1">
    <location>
        <begin position="619"/>
        <end position="661"/>
    </location>
</feature>
<dbReference type="SUPFAM" id="SSF54001">
    <property type="entry name" value="Cysteine proteinases"/>
    <property type="match status" value="1"/>
</dbReference>
<feature type="compositionally biased region" description="Gly residues" evidence="1">
    <location>
        <begin position="26"/>
        <end position="41"/>
    </location>
</feature>
<feature type="region of interest" description="Disordered" evidence="1">
    <location>
        <begin position="618"/>
        <end position="661"/>
    </location>
</feature>
<feature type="transmembrane region" description="Helical" evidence="2">
    <location>
        <begin position="671"/>
        <end position="693"/>
    </location>
</feature>
<feature type="region of interest" description="Disordered" evidence="1">
    <location>
        <begin position="1"/>
        <end position="52"/>
    </location>
</feature>
<protein>
    <submittedName>
        <fullName evidence="4">Transglutaminase domain-containing protein</fullName>
    </submittedName>
</protein>
<dbReference type="PANTHER" id="PTHR42736:SF1">
    <property type="entry name" value="PROTEIN-GLUTAMINE GAMMA-GLUTAMYLTRANSFERASE"/>
    <property type="match status" value="1"/>
</dbReference>
<feature type="domain" description="Transglutaminase-like" evidence="3">
    <location>
        <begin position="540"/>
        <end position="614"/>
    </location>
</feature>
<dbReference type="InterPro" id="IPR025403">
    <property type="entry name" value="TgpA-like_C"/>
</dbReference>
<dbReference type="Pfam" id="PF11992">
    <property type="entry name" value="TgpA_N"/>
    <property type="match status" value="1"/>
</dbReference>
<evidence type="ECO:0000256" key="2">
    <source>
        <dbReference type="SAM" id="Phobius"/>
    </source>
</evidence>
<comment type="caution">
    <text evidence="4">The sequence shown here is derived from an EMBL/GenBank/DDBJ whole genome shotgun (WGS) entry which is preliminary data.</text>
</comment>
<evidence type="ECO:0000259" key="3">
    <source>
        <dbReference type="SMART" id="SM00460"/>
    </source>
</evidence>
<dbReference type="Proteomes" id="UP000634579">
    <property type="component" value="Unassembled WGS sequence"/>
</dbReference>
<proteinExistence type="predicted"/>
<evidence type="ECO:0000313" key="4">
    <source>
        <dbReference type="EMBL" id="MBF4629985.1"/>
    </source>
</evidence>
<reference evidence="4 5" key="1">
    <citation type="submission" date="2020-10" db="EMBL/GenBank/DDBJ databases">
        <title>Draft genome sequences of plant-associated actinobacteria.</title>
        <authorList>
            <person name="Tarlachkov S.V."/>
            <person name="Starodumova I.P."/>
            <person name="Dorofeeva L.V."/>
            <person name="Prisyazhnaya N.V."/>
            <person name="Roubtsova T.V."/>
            <person name="Chizhov V.N."/>
            <person name="Nadler S.A."/>
            <person name="Subbotin S.A."/>
            <person name="Evtushenko L.I."/>
        </authorList>
    </citation>
    <scope>NUCLEOTIDE SEQUENCE [LARGE SCALE GENOMIC DNA]</scope>
    <source>
        <strain evidence="4 5">VKM Ac-2886</strain>
    </source>
</reference>
<dbReference type="SMART" id="SM00460">
    <property type="entry name" value="TGc"/>
    <property type="match status" value="1"/>
</dbReference>
<keyword evidence="5" id="KW-1185">Reference proteome</keyword>
<name>A0A8I0VBK1_9MICO</name>
<feature type="transmembrane region" description="Helical" evidence="2">
    <location>
        <begin position="279"/>
        <end position="300"/>
    </location>
</feature>
<feature type="compositionally biased region" description="Low complexity" evidence="1">
    <location>
        <begin position="264"/>
        <end position="276"/>
    </location>
</feature>
<dbReference type="AlphaFoldDB" id="A0A8I0VBK1"/>
<feature type="region of interest" description="Disordered" evidence="1">
    <location>
        <begin position="242"/>
        <end position="276"/>
    </location>
</feature>